<keyword evidence="3" id="KW-1185">Reference proteome</keyword>
<feature type="region of interest" description="Disordered" evidence="1">
    <location>
        <begin position="113"/>
        <end position="158"/>
    </location>
</feature>
<feature type="compositionally biased region" description="Low complexity" evidence="1">
    <location>
        <begin position="125"/>
        <end position="136"/>
    </location>
</feature>
<reference evidence="2" key="1">
    <citation type="journal article" date="2022" name="bioRxiv">
        <title>Sequencing and chromosome-scale assembly of the giantPleurodeles waltlgenome.</title>
        <authorList>
            <person name="Brown T."/>
            <person name="Elewa A."/>
            <person name="Iarovenko S."/>
            <person name="Subramanian E."/>
            <person name="Araus A.J."/>
            <person name="Petzold A."/>
            <person name="Susuki M."/>
            <person name="Suzuki K.-i.T."/>
            <person name="Hayashi T."/>
            <person name="Toyoda A."/>
            <person name="Oliveira C."/>
            <person name="Osipova E."/>
            <person name="Leigh N.D."/>
            <person name="Simon A."/>
            <person name="Yun M.H."/>
        </authorList>
    </citation>
    <scope>NUCLEOTIDE SEQUENCE</scope>
    <source>
        <strain evidence="2">20211129_DDA</strain>
        <tissue evidence="2">Liver</tissue>
    </source>
</reference>
<dbReference type="EMBL" id="JANPWB010000010">
    <property type="protein sequence ID" value="KAJ1138614.1"/>
    <property type="molecule type" value="Genomic_DNA"/>
</dbReference>
<evidence type="ECO:0000313" key="2">
    <source>
        <dbReference type="EMBL" id="KAJ1138614.1"/>
    </source>
</evidence>
<evidence type="ECO:0000256" key="1">
    <source>
        <dbReference type="SAM" id="MobiDB-lite"/>
    </source>
</evidence>
<sequence>MTGKALGHISIGRAVVDSIPHFQQLIPGCIDDVQVQQRQTVVNQKASCRRRARTPNLQIGDTVLLKDNFSGSKFRLLFDKNPWTLVRRHGYMVVAQRGDSTITRNVLPFKKFHSPTQSMGEDVEPPMSDSDQPSLPDSDDDIPISQPESVRMPGPVAE</sequence>
<evidence type="ECO:0000313" key="3">
    <source>
        <dbReference type="Proteomes" id="UP001066276"/>
    </source>
</evidence>
<dbReference type="AlphaFoldDB" id="A0AAV7QE27"/>
<organism evidence="2 3">
    <name type="scientific">Pleurodeles waltl</name>
    <name type="common">Iberian ribbed newt</name>
    <dbReference type="NCBI Taxonomy" id="8319"/>
    <lineage>
        <taxon>Eukaryota</taxon>
        <taxon>Metazoa</taxon>
        <taxon>Chordata</taxon>
        <taxon>Craniata</taxon>
        <taxon>Vertebrata</taxon>
        <taxon>Euteleostomi</taxon>
        <taxon>Amphibia</taxon>
        <taxon>Batrachia</taxon>
        <taxon>Caudata</taxon>
        <taxon>Salamandroidea</taxon>
        <taxon>Salamandridae</taxon>
        <taxon>Pleurodelinae</taxon>
        <taxon>Pleurodeles</taxon>
    </lineage>
</organism>
<comment type="caution">
    <text evidence="2">The sequence shown here is derived from an EMBL/GenBank/DDBJ whole genome shotgun (WGS) entry which is preliminary data.</text>
</comment>
<gene>
    <name evidence="2" type="ORF">NDU88_004995</name>
</gene>
<proteinExistence type="predicted"/>
<accession>A0AAV7QE27</accession>
<protein>
    <submittedName>
        <fullName evidence="2">Uncharacterized protein</fullName>
    </submittedName>
</protein>
<name>A0AAV7QE27_PLEWA</name>
<dbReference type="Proteomes" id="UP001066276">
    <property type="component" value="Chromosome 6"/>
</dbReference>